<keyword evidence="1" id="KW-0472">Membrane</keyword>
<feature type="transmembrane region" description="Helical" evidence="1">
    <location>
        <begin position="6"/>
        <end position="23"/>
    </location>
</feature>
<evidence type="ECO:0000313" key="2">
    <source>
        <dbReference type="EMBL" id="QNV11842.1"/>
    </source>
</evidence>
<name>A0A7L7S507_9HYME</name>
<dbReference type="EMBL" id="MT862406">
    <property type="protein sequence ID" value="QNV11842.1"/>
    <property type="molecule type" value="Genomic_DNA"/>
</dbReference>
<evidence type="ECO:0000256" key="1">
    <source>
        <dbReference type="SAM" id="Phobius"/>
    </source>
</evidence>
<dbReference type="AlphaFoldDB" id="A0A7L7S507"/>
<keyword evidence="1" id="KW-0812">Transmembrane</keyword>
<accession>A0A7L7S507</accession>
<geneLocation type="mitochondrion" evidence="2"/>
<gene>
    <name evidence="2" type="primary">ND4L</name>
</gene>
<feature type="transmembrane region" description="Helical" evidence="1">
    <location>
        <begin position="30"/>
        <end position="51"/>
    </location>
</feature>
<organism evidence="2">
    <name type="scientific">Tetramorium caespitum</name>
    <dbReference type="NCBI Taxonomy" id="255789"/>
    <lineage>
        <taxon>Eukaryota</taxon>
        <taxon>Metazoa</taxon>
        <taxon>Ecdysozoa</taxon>
        <taxon>Arthropoda</taxon>
        <taxon>Hexapoda</taxon>
        <taxon>Insecta</taxon>
        <taxon>Pterygota</taxon>
        <taxon>Neoptera</taxon>
        <taxon>Endopterygota</taxon>
        <taxon>Hymenoptera</taxon>
        <taxon>Apocrita</taxon>
        <taxon>Aculeata</taxon>
        <taxon>Formicoidea</taxon>
        <taxon>Formicidae</taxon>
        <taxon>Myrmicinae</taxon>
        <taxon>Tetramorium</taxon>
    </lineage>
</organism>
<dbReference type="Gene3D" id="1.10.287.3510">
    <property type="match status" value="1"/>
</dbReference>
<keyword evidence="2" id="KW-0496">Mitochondrion</keyword>
<keyword evidence="1" id="KW-1133">Transmembrane helix</keyword>
<feature type="transmembrane region" description="Helical" evidence="1">
    <location>
        <begin position="57"/>
        <end position="82"/>
    </location>
</feature>
<proteinExistence type="predicted"/>
<protein>
    <submittedName>
        <fullName evidence="2">NADH dehydrogenase subunit 4L</fullName>
    </submittedName>
</protein>
<sequence length="95" mass="11573">MFYDMLIYMQMFVVSFILMIYLYKYMLVLLMLMELMVMNISLIMFIIFGIFKLEFYLVYYLVFSVCEGAMGLGLLVMIVRYYGNDLYYMFNMSKF</sequence>
<reference evidence="2" key="1">
    <citation type="submission" date="2020-08" db="EMBL/GenBank/DDBJ databases">
        <title>DNAmark Project.</title>
        <authorList>
            <person name="Leerhoei F."/>
        </authorList>
    </citation>
    <scope>NUCLEOTIDE SEQUENCE</scope>
    <source>
        <strain evidence="2">DM417</strain>
    </source>
</reference>